<dbReference type="SUPFAM" id="SSF48008">
    <property type="entry name" value="GntR ligand-binding domain-like"/>
    <property type="match status" value="1"/>
</dbReference>
<dbReference type="Gene3D" id="1.10.10.10">
    <property type="entry name" value="Winged helix-like DNA-binding domain superfamily/Winged helix DNA-binding domain"/>
    <property type="match status" value="1"/>
</dbReference>
<dbReference type="PRINTS" id="PR00035">
    <property type="entry name" value="HTHGNTR"/>
</dbReference>
<dbReference type="Pfam" id="PF00392">
    <property type="entry name" value="GntR"/>
    <property type="match status" value="1"/>
</dbReference>
<dbReference type="Pfam" id="PF07729">
    <property type="entry name" value="FCD"/>
    <property type="match status" value="1"/>
</dbReference>
<dbReference type="SMART" id="SM00895">
    <property type="entry name" value="FCD"/>
    <property type="match status" value="1"/>
</dbReference>
<proteinExistence type="predicted"/>
<evidence type="ECO:0000256" key="1">
    <source>
        <dbReference type="ARBA" id="ARBA00023015"/>
    </source>
</evidence>
<evidence type="ECO:0000259" key="4">
    <source>
        <dbReference type="PROSITE" id="PS50949"/>
    </source>
</evidence>
<keyword evidence="6" id="KW-1185">Reference proteome</keyword>
<dbReference type="Gene3D" id="1.20.120.530">
    <property type="entry name" value="GntR ligand-binding domain-like"/>
    <property type="match status" value="1"/>
</dbReference>
<keyword evidence="2" id="KW-0238">DNA-binding</keyword>
<dbReference type="InterPro" id="IPR036390">
    <property type="entry name" value="WH_DNA-bd_sf"/>
</dbReference>
<gene>
    <name evidence="5" type="ORF">JMJ55_04740</name>
</gene>
<dbReference type="SUPFAM" id="SSF46785">
    <property type="entry name" value="Winged helix' DNA-binding domain"/>
    <property type="match status" value="1"/>
</dbReference>
<dbReference type="InterPro" id="IPR036388">
    <property type="entry name" value="WH-like_DNA-bd_sf"/>
</dbReference>
<accession>A0ABS1UYS4</accession>
<organism evidence="5 6">
    <name type="scientific">Belnapia mucosa</name>
    <dbReference type="NCBI Taxonomy" id="2804532"/>
    <lineage>
        <taxon>Bacteria</taxon>
        <taxon>Pseudomonadati</taxon>
        <taxon>Pseudomonadota</taxon>
        <taxon>Alphaproteobacteria</taxon>
        <taxon>Acetobacterales</taxon>
        <taxon>Roseomonadaceae</taxon>
        <taxon>Belnapia</taxon>
    </lineage>
</organism>
<name>A0ABS1UYS4_9PROT</name>
<dbReference type="PROSITE" id="PS50949">
    <property type="entry name" value="HTH_GNTR"/>
    <property type="match status" value="1"/>
</dbReference>
<feature type="domain" description="HTH gntR-type" evidence="4">
    <location>
        <begin position="11"/>
        <end position="78"/>
    </location>
</feature>
<dbReference type="RefSeq" id="WP_202824372.1">
    <property type="nucleotide sequence ID" value="NZ_JAEUXJ010000002.1"/>
</dbReference>
<reference evidence="5 6" key="1">
    <citation type="submission" date="2021-01" db="EMBL/GenBank/DDBJ databases">
        <title>Belnapia mucosa sp. nov. and Belnapia arida sp. nov., isolated from the Tabernas Desert (Almeria, Spain).</title>
        <authorList>
            <person name="Molina-Menor E."/>
            <person name="Vidal-Verdu A."/>
            <person name="Calonge A."/>
            <person name="Satari L."/>
            <person name="Pereto Magraner J."/>
            <person name="Porcar Miralles M."/>
        </authorList>
    </citation>
    <scope>NUCLEOTIDE SEQUENCE [LARGE SCALE GENOMIC DNA]</scope>
    <source>
        <strain evidence="5 6">T6</strain>
    </source>
</reference>
<evidence type="ECO:0000313" key="6">
    <source>
        <dbReference type="Proteomes" id="UP000606490"/>
    </source>
</evidence>
<evidence type="ECO:0000256" key="3">
    <source>
        <dbReference type="ARBA" id="ARBA00023163"/>
    </source>
</evidence>
<sequence>MKTVRNSAVNPASTGRVYERIKVMAMTYQFRPGERINEIALAEQLEVSRTPLREALNRLVSEGFVTTVPGRGFFGRMLDAKEIHNLYELRVSLEEAIIRLACERATEEELAALEEFAQSRPTQENGKSLEALRHDEEFHLRIAGMTHNPEFVRLLESINSRIHFVRWIDMRRRERLDMMAHVRFAQLLRRRDVAACLTDSSIVIRRRYSEIVDVIRSGIAEIYMAPDERI</sequence>
<dbReference type="InterPro" id="IPR011711">
    <property type="entry name" value="GntR_C"/>
</dbReference>
<dbReference type="EMBL" id="JAEUXJ010000002">
    <property type="protein sequence ID" value="MBL6454619.1"/>
    <property type="molecule type" value="Genomic_DNA"/>
</dbReference>
<protein>
    <submittedName>
        <fullName evidence="5">GntR family transcriptional regulator</fullName>
    </submittedName>
</protein>
<dbReference type="Proteomes" id="UP000606490">
    <property type="component" value="Unassembled WGS sequence"/>
</dbReference>
<dbReference type="InterPro" id="IPR000524">
    <property type="entry name" value="Tscrpt_reg_HTH_GntR"/>
</dbReference>
<evidence type="ECO:0000256" key="2">
    <source>
        <dbReference type="ARBA" id="ARBA00023125"/>
    </source>
</evidence>
<evidence type="ECO:0000313" key="5">
    <source>
        <dbReference type="EMBL" id="MBL6454619.1"/>
    </source>
</evidence>
<dbReference type="InterPro" id="IPR008920">
    <property type="entry name" value="TF_FadR/GntR_C"/>
</dbReference>
<keyword evidence="1" id="KW-0805">Transcription regulation</keyword>
<keyword evidence="3" id="KW-0804">Transcription</keyword>
<dbReference type="SMART" id="SM00345">
    <property type="entry name" value="HTH_GNTR"/>
    <property type="match status" value="1"/>
</dbReference>
<dbReference type="CDD" id="cd07377">
    <property type="entry name" value="WHTH_GntR"/>
    <property type="match status" value="1"/>
</dbReference>
<comment type="caution">
    <text evidence="5">The sequence shown here is derived from an EMBL/GenBank/DDBJ whole genome shotgun (WGS) entry which is preliminary data.</text>
</comment>
<dbReference type="PANTHER" id="PTHR43537:SF45">
    <property type="entry name" value="GNTR FAMILY REGULATORY PROTEIN"/>
    <property type="match status" value="1"/>
</dbReference>
<dbReference type="PANTHER" id="PTHR43537">
    <property type="entry name" value="TRANSCRIPTIONAL REGULATOR, GNTR FAMILY"/>
    <property type="match status" value="1"/>
</dbReference>